<organism evidence="9 10">
    <name type="scientific">Negadavirga shengliensis</name>
    <dbReference type="NCBI Taxonomy" id="1389218"/>
    <lineage>
        <taxon>Bacteria</taxon>
        <taxon>Pseudomonadati</taxon>
        <taxon>Bacteroidota</taxon>
        <taxon>Cytophagia</taxon>
        <taxon>Cytophagales</taxon>
        <taxon>Cyclobacteriaceae</taxon>
        <taxon>Negadavirga</taxon>
    </lineage>
</organism>
<dbReference type="Pfam" id="PF02687">
    <property type="entry name" value="FtsX"/>
    <property type="match status" value="2"/>
</dbReference>
<comment type="subcellular location">
    <subcellularLocation>
        <location evidence="1">Cell membrane</location>
        <topology evidence="1">Multi-pass membrane protein</topology>
    </subcellularLocation>
</comment>
<feature type="transmembrane region" description="Helical" evidence="6">
    <location>
        <begin position="421"/>
        <end position="444"/>
    </location>
</feature>
<feature type="transmembrane region" description="Helical" evidence="6">
    <location>
        <begin position="21"/>
        <end position="41"/>
    </location>
</feature>
<keyword evidence="2" id="KW-1003">Cell membrane</keyword>
<sequence length="787" mass="89084">MLKNYLKIAWRNLWKNRFYSTVNIAGLTVGLTVGMLVFLWVKNEFGHDRFHRDTKNIYRILSNMGSGDSRQIWSNSHAPIATFAKREVPEIREAVRIRGNWNYSIFRYGDTQFTETNKCYVDPSFFTFFDFKLIKGNPESPFQGDHSVILTASTAKRYFGEEDPIGKVLQANNKEFFEVTGILEDFPENSSIRYDMLFPMDLYAKLFTGNGEWKTIEEDWGNFMYTTFLKLNPETATAIVEDKLAQVLRNNYRDIGIDDPYTLQPLANMHLYKTDGSEGLMQIVRIFLIVGMVILVIACINYVNLSTARSMLRAKEVSLRKIVGAGKDQLFAQFIVETVMVFFFVTVLSLLLVYLLMPVYNVIAGKNMVFRLTDPSIWAIVGVTVLSTLTLSGIYPSLLLSSFDPLKAMKGKLSTGISANVFRKTLVITQFVFSTALIFGTMIIEHQLNYIQEKELGYDKEHVFTFEMREMQPHAPAVKAELMKHQGVKGVTCTNDDIVHLGGTTGDTDWDGKAPGQAFFIHPLTIDEDFLSVLKLELVEGEGFTGIASDSAHYILNETAVKEAGITDPVGQRFRLWDTEGTIIGVVRDFHFASLKQRIEPAIFRYHPENYGMYVKTTGKDAPAVLSEVEKLWKQYNADFPFEYTFLDDTYDNLYKAEQRIGMLFKLFSFVAIFISCLGLFGLAAYIAQVKTKEIGIRKVLGASVTGIIGLLSKDFIKLVLAAIIIASPIAWWAMSRWLADFAYRIDIEWWMFGIAGLMAVVIALLTVSFQSVKAALANPVESLRSE</sequence>
<reference evidence="10" key="1">
    <citation type="journal article" date="2019" name="Int. J. Syst. Evol. Microbiol.">
        <title>The Global Catalogue of Microorganisms (GCM) 10K type strain sequencing project: providing services to taxonomists for standard genome sequencing and annotation.</title>
        <authorList>
            <consortium name="The Broad Institute Genomics Platform"/>
            <consortium name="The Broad Institute Genome Sequencing Center for Infectious Disease"/>
            <person name="Wu L."/>
            <person name="Ma J."/>
        </authorList>
    </citation>
    <scope>NUCLEOTIDE SEQUENCE [LARGE SCALE GENOMIC DNA]</scope>
    <source>
        <strain evidence="10">CGMCC 4.7466</strain>
    </source>
</reference>
<keyword evidence="3 6" id="KW-0812">Transmembrane</keyword>
<evidence type="ECO:0000256" key="3">
    <source>
        <dbReference type="ARBA" id="ARBA00022692"/>
    </source>
</evidence>
<evidence type="ECO:0000256" key="6">
    <source>
        <dbReference type="SAM" id="Phobius"/>
    </source>
</evidence>
<evidence type="ECO:0000259" key="8">
    <source>
        <dbReference type="Pfam" id="PF12704"/>
    </source>
</evidence>
<dbReference type="PANTHER" id="PTHR30572">
    <property type="entry name" value="MEMBRANE COMPONENT OF TRANSPORTER-RELATED"/>
    <property type="match status" value="1"/>
</dbReference>
<evidence type="ECO:0000313" key="9">
    <source>
        <dbReference type="EMBL" id="MFC4874585.1"/>
    </source>
</evidence>
<feature type="transmembrane region" description="Helical" evidence="6">
    <location>
        <begin position="283"/>
        <end position="305"/>
    </location>
</feature>
<feature type="domain" description="ABC3 transporter permease C-terminal" evidence="7">
    <location>
        <begin position="667"/>
        <end position="776"/>
    </location>
</feature>
<feature type="transmembrane region" description="Helical" evidence="6">
    <location>
        <begin position="377"/>
        <end position="400"/>
    </location>
</feature>
<keyword evidence="4 6" id="KW-1133">Transmembrane helix</keyword>
<gene>
    <name evidence="9" type="ORF">ACFPFU_22975</name>
</gene>
<evidence type="ECO:0000259" key="7">
    <source>
        <dbReference type="Pfam" id="PF02687"/>
    </source>
</evidence>
<evidence type="ECO:0000256" key="1">
    <source>
        <dbReference type="ARBA" id="ARBA00004651"/>
    </source>
</evidence>
<dbReference type="InterPro" id="IPR025857">
    <property type="entry name" value="MacB_PCD"/>
</dbReference>
<comment type="caution">
    <text evidence="9">The sequence shown here is derived from an EMBL/GenBank/DDBJ whole genome shotgun (WGS) entry which is preliminary data.</text>
</comment>
<evidence type="ECO:0000256" key="2">
    <source>
        <dbReference type="ARBA" id="ARBA00022475"/>
    </source>
</evidence>
<keyword evidence="5 6" id="KW-0472">Membrane</keyword>
<accession>A0ABV9T766</accession>
<feature type="domain" description="MacB-like periplasmic core" evidence="8">
    <location>
        <begin position="20"/>
        <end position="246"/>
    </location>
</feature>
<feature type="transmembrane region" description="Helical" evidence="6">
    <location>
        <begin position="750"/>
        <end position="770"/>
    </location>
</feature>
<dbReference type="Pfam" id="PF12704">
    <property type="entry name" value="MacB_PCD"/>
    <property type="match status" value="1"/>
</dbReference>
<protein>
    <submittedName>
        <fullName evidence="9">ABC transporter permease</fullName>
    </submittedName>
</protein>
<name>A0ABV9T766_9BACT</name>
<dbReference type="InterPro" id="IPR050250">
    <property type="entry name" value="Macrolide_Exporter_MacB"/>
</dbReference>
<dbReference type="PANTHER" id="PTHR30572:SF18">
    <property type="entry name" value="ABC-TYPE MACROLIDE FAMILY EXPORT SYSTEM PERMEASE COMPONENT 2"/>
    <property type="match status" value="1"/>
</dbReference>
<dbReference type="InterPro" id="IPR003838">
    <property type="entry name" value="ABC3_permease_C"/>
</dbReference>
<proteinExistence type="predicted"/>
<feature type="domain" description="ABC3 transporter permease C-terminal" evidence="7">
    <location>
        <begin position="289"/>
        <end position="403"/>
    </location>
</feature>
<feature type="transmembrane region" description="Helical" evidence="6">
    <location>
        <begin position="667"/>
        <end position="688"/>
    </location>
</feature>
<dbReference type="EMBL" id="JBHSJJ010000019">
    <property type="protein sequence ID" value="MFC4874585.1"/>
    <property type="molecule type" value="Genomic_DNA"/>
</dbReference>
<dbReference type="RefSeq" id="WP_377068577.1">
    <property type="nucleotide sequence ID" value="NZ_JBHSJJ010000019.1"/>
</dbReference>
<evidence type="ECO:0000256" key="4">
    <source>
        <dbReference type="ARBA" id="ARBA00022989"/>
    </source>
</evidence>
<dbReference type="Proteomes" id="UP001595818">
    <property type="component" value="Unassembled WGS sequence"/>
</dbReference>
<evidence type="ECO:0000256" key="5">
    <source>
        <dbReference type="ARBA" id="ARBA00023136"/>
    </source>
</evidence>
<evidence type="ECO:0000313" key="10">
    <source>
        <dbReference type="Proteomes" id="UP001595818"/>
    </source>
</evidence>
<keyword evidence="10" id="KW-1185">Reference proteome</keyword>
<feature type="transmembrane region" description="Helical" evidence="6">
    <location>
        <begin position="330"/>
        <end position="357"/>
    </location>
</feature>
<feature type="transmembrane region" description="Helical" evidence="6">
    <location>
        <begin position="716"/>
        <end position="735"/>
    </location>
</feature>